<dbReference type="GO" id="GO:0006298">
    <property type="term" value="P:mismatch repair"/>
    <property type="evidence" value="ECO:0007669"/>
    <property type="project" value="UniProtKB-UniRule"/>
</dbReference>
<dbReference type="InterPro" id="IPR036678">
    <property type="entry name" value="MutS_con_dom_sf"/>
</dbReference>
<reference evidence="10" key="1">
    <citation type="submission" date="2018-05" db="EMBL/GenBank/DDBJ databases">
        <authorList>
            <person name="Hao L."/>
        </authorList>
    </citation>
    <scope>NUCLEOTIDE SEQUENCE [LARGE SCALE GENOMIC DNA]</scope>
</reference>
<keyword evidence="2" id="KW-0547">Nucleotide-binding</keyword>
<keyword evidence="3" id="KW-0227">DNA damage</keyword>
<name>A0A2X3L353_9BACT</name>
<dbReference type="PANTHER" id="PTHR11361:SF34">
    <property type="entry name" value="DNA MISMATCH REPAIR PROTEIN MSH1, MITOCHONDRIAL"/>
    <property type="match status" value="1"/>
</dbReference>
<keyword evidence="5" id="KW-0238">DNA-binding</keyword>
<dbReference type="Gene3D" id="3.40.50.300">
    <property type="entry name" value="P-loop containing nucleotide triphosphate hydrolases"/>
    <property type="match status" value="1"/>
</dbReference>
<dbReference type="SUPFAM" id="SSF55271">
    <property type="entry name" value="DNA repair protein MutS, domain I"/>
    <property type="match status" value="1"/>
</dbReference>
<dbReference type="SMART" id="SM00534">
    <property type="entry name" value="MUTSac"/>
    <property type="match status" value="1"/>
</dbReference>
<dbReference type="Gene3D" id="1.10.1420.10">
    <property type="match status" value="2"/>
</dbReference>
<dbReference type="InterPro" id="IPR007695">
    <property type="entry name" value="DNA_mismatch_repair_MutS-lik_N"/>
</dbReference>
<evidence type="ECO:0000259" key="8">
    <source>
        <dbReference type="PROSITE" id="PS00486"/>
    </source>
</evidence>
<dbReference type="GO" id="GO:0005524">
    <property type="term" value="F:ATP binding"/>
    <property type="evidence" value="ECO:0007669"/>
    <property type="project" value="UniProtKB-UniRule"/>
</dbReference>
<sequence>MELTPVMRQYRELKARHPDAVLLFQLGDFYEAFFEDAETVARDLEIILTSREGVPMAGVPVRKADLYVQRLLRKGHKVALASQLERPGQGKKLLKRGVVRVLTPGTMIEEGALDSGLDVLLAAVWPRGERAGVAWAEAASGGFWAEELPLGELAHLAARLPVAEWIVPEGWRPPVELPGVGTERPEADFSSAALHARFPGELGDAPLAAAAAGALLVYLTATVGDLPHLRPPARAGEETLVLDAFTQRSLELLTPLRAEGAVTLLSVLDRTKTAMGRRLLRRWVLAPLARREGIERRLDAVDCLLQSGLDDALARPLGSCCDLPRLRGRVATGGLSPGDLLALARTLDAAAEIGERLKDLLAVAPEELAALSDAIGKAPAELADDLRRAIVDPPPPTLDGGDVIREGYDPALDSLRREAGEVREAIAGLEAAERARTGIPSLKVGYNRVFGYYFEVTRSQLAKVPSDWRRRQSLTGGERFTSAELASLADRLAAAEDGIAKLERDTFLSLCRRVEGEIGALGAVGEALAELDALRSLSEVARRKGYTRPRFTDRAVVRIREGRHPMVEEVTQFVPNDLELGEGVKLAVVTGPNMAGKSVFLRQTALIALLAQMGSFVPAKEAELPVFDRIYTRVGASDALTGGLSTFMAEMVEAGAILRGATPRSLVILDELGRGTSTHDGMVLARAIARHLAMEIGCKTLFATHYRELARLADEAPGVVNLHAAAREWKGEVVFLYRILPGVGERSYGVHVARLAQLPEEVLREAQRALDELEKGAPALPPREKELPLFATDDHPVLKELRRMDPDRLTPFEALDLLYRLKECLERGPGAE</sequence>
<accession>A0A2X3L353</accession>
<dbReference type="SUPFAM" id="SSF48334">
    <property type="entry name" value="DNA repair protein MutS, domain III"/>
    <property type="match status" value="1"/>
</dbReference>
<dbReference type="AlphaFoldDB" id="A0A2X3L353"/>
<dbReference type="GO" id="GO:0030983">
    <property type="term" value="F:mismatched DNA binding"/>
    <property type="evidence" value="ECO:0007669"/>
    <property type="project" value="InterPro"/>
</dbReference>
<organism evidence="9 10">
    <name type="scientific">Candidatus Bipolaricaulis anaerobius</name>
    <dbReference type="NCBI Taxonomy" id="2026885"/>
    <lineage>
        <taxon>Bacteria</taxon>
        <taxon>Candidatus Bipolaricaulota</taxon>
        <taxon>Candidatus Bipolaricaulia</taxon>
        <taxon>Candidatus Bipolaricaulales</taxon>
        <taxon>Candidatus Bipolaricaulaceae</taxon>
        <taxon>Candidatus Bipolaricaulis</taxon>
    </lineage>
</organism>
<dbReference type="Gene3D" id="6.10.140.430">
    <property type="match status" value="1"/>
</dbReference>
<protein>
    <recommendedName>
        <fullName evidence="7">DNA mismatch repair protein MutS</fullName>
    </recommendedName>
</protein>
<dbReference type="InterPro" id="IPR027417">
    <property type="entry name" value="P-loop_NTPase"/>
</dbReference>
<dbReference type="GO" id="GO:0140664">
    <property type="term" value="F:ATP-dependent DNA damage sensor activity"/>
    <property type="evidence" value="ECO:0007669"/>
    <property type="project" value="InterPro"/>
</dbReference>
<dbReference type="OrthoDB" id="9802448at2"/>
<dbReference type="InterPro" id="IPR036187">
    <property type="entry name" value="DNA_mismatch_repair_MutS_sf"/>
</dbReference>
<dbReference type="KEGG" id="bana:BARAN1_1218"/>
<dbReference type="Pfam" id="PF01624">
    <property type="entry name" value="MutS_I"/>
    <property type="match status" value="1"/>
</dbReference>
<evidence type="ECO:0000256" key="5">
    <source>
        <dbReference type="ARBA" id="ARBA00023125"/>
    </source>
</evidence>
<dbReference type="SMART" id="SM00533">
    <property type="entry name" value="MUTSd"/>
    <property type="match status" value="1"/>
</dbReference>
<evidence type="ECO:0000256" key="3">
    <source>
        <dbReference type="ARBA" id="ARBA00022763"/>
    </source>
</evidence>
<evidence type="ECO:0000256" key="7">
    <source>
        <dbReference type="NCBIfam" id="TIGR01070"/>
    </source>
</evidence>
<dbReference type="Pfam" id="PF05192">
    <property type="entry name" value="MutS_III"/>
    <property type="match status" value="1"/>
</dbReference>
<keyword evidence="6" id="KW-0234">DNA repair</keyword>
<dbReference type="PIRSF" id="PIRSF037677">
    <property type="entry name" value="DNA_mis_repair_Msh6"/>
    <property type="match status" value="1"/>
</dbReference>
<feature type="domain" description="DNA mismatch repair proteins mutS family" evidence="8">
    <location>
        <begin position="665"/>
        <end position="681"/>
    </location>
</feature>
<dbReference type="Pfam" id="PF00488">
    <property type="entry name" value="MutS_V"/>
    <property type="match status" value="1"/>
</dbReference>
<dbReference type="InterPro" id="IPR017261">
    <property type="entry name" value="DNA_mismatch_repair_MutS/MSH"/>
</dbReference>
<evidence type="ECO:0000256" key="6">
    <source>
        <dbReference type="ARBA" id="ARBA00023204"/>
    </source>
</evidence>
<dbReference type="InterPro" id="IPR016151">
    <property type="entry name" value="DNA_mismatch_repair_MutS_N"/>
</dbReference>
<dbReference type="SUPFAM" id="SSF53150">
    <property type="entry name" value="DNA repair protein MutS, domain II"/>
    <property type="match status" value="1"/>
</dbReference>
<dbReference type="Gene3D" id="3.40.1170.10">
    <property type="entry name" value="DNA repair protein MutS, domain I"/>
    <property type="match status" value="1"/>
</dbReference>
<dbReference type="SUPFAM" id="SSF52540">
    <property type="entry name" value="P-loop containing nucleoside triphosphate hydrolases"/>
    <property type="match status" value="1"/>
</dbReference>
<dbReference type="RefSeq" id="WP_122031632.1">
    <property type="nucleotide sequence ID" value="NZ_LS483254.1"/>
</dbReference>
<evidence type="ECO:0000313" key="10">
    <source>
        <dbReference type="Proteomes" id="UP000249818"/>
    </source>
</evidence>
<dbReference type="Pfam" id="PF05190">
    <property type="entry name" value="MutS_IV"/>
    <property type="match status" value="1"/>
</dbReference>
<dbReference type="NCBIfam" id="NF003810">
    <property type="entry name" value="PRK05399.1"/>
    <property type="match status" value="1"/>
</dbReference>
<dbReference type="InterPro" id="IPR045076">
    <property type="entry name" value="MutS"/>
</dbReference>
<evidence type="ECO:0000256" key="2">
    <source>
        <dbReference type="ARBA" id="ARBA00022741"/>
    </source>
</evidence>
<evidence type="ECO:0000256" key="4">
    <source>
        <dbReference type="ARBA" id="ARBA00022840"/>
    </source>
</evidence>
<dbReference type="EMBL" id="LS483254">
    <property type="protein sequence ID" value="SQD93240.1"/>
    <property type="molecule type" value="Genomic_DNA"/>
</dbReference>
<dbReference type="InterPro" id="IPR005748">
    <property type="entry name" value="DNA_mismatch_repair_MutS"/>
</dbReference>
<comment type="similarity">
    <text evidence="1">Belongs to the DNA mismatch repair MutS family.</text>
</comment>
<keyword evidence="4" id="KW-0067">ATP-binding</keyword>
<gene>
    <name evidence="9" type="primary">mutS</name>
    <name evidence="9" type="ORF">BARAN1_1218</name>
</gene>
<dbReference type="PROSITE" id="PS00486">
    <property type="entry name" value="DNA_MISMATCH_REPAIR_2"/>
    <property type="match status" value="1"/>
</dbReference>
<dbReference type="InterPro" id="IPR007696">
    <property type="entry name" value="DNA_mismatch_repair_MutS_core"/>
</dbReference>
<dbReference type="Gene3D" id="3.30.420.110">
    <property type="entry name" value="MutS, connector domain"/>
    <property type="match status" value="1"/>
</dbReference>
<dbReference type="InterPro" id="IPR000432">
    <property type="entry name" value="DNA_mismatch_repair_MutS_C"/>
</dbReference>
<dbReference type="PANTHER" id="PTHR11361">
    <property type="entry name" value="DNA MISMATCH REPAIR PROTEIN MUTS FAMILY MEMBER"/>
    <property type="match status" value="1"/>
</dbReference>
<proteinExistence type="inferred from homology"/>
<dbReference type="Proteomes" id="UP000249818">
    <property type="component" value="Chromosome BARAN1"/>
</dbReference>
<dbReference type="NCBIfam" id="TIGR01070">
    <property type="entry name" value="mutS1"/>
    <property type="match status" value="1"/>
</dbReference>
<keyword evidence="10" id="KW-1185">Reference proteome</keyword>
<dbReference type="InterPro" id="IPR007861">
    <property type="entry name" value="DNA_mismatch_repair_MutS_clamp"/>
</dbReference>
<evidence type="ECO:0000256" key="1">
    <source>
        <dbReference type="ARBA" id="ARBA00006271"/>
    </source>
</evidence>
<evidence type="ECO:0000313" key="9">
    <source>
        <dbReference type="EMBL" id="SQD93240.1"/>
    </source>
</evidence>